<dbReference type="Proteomes" id="UP000254834">
    <property type="component" value="Chromosome"/>
</dbReference>
<dbReference type="RefSeq" id="WP_115585345.1">
    <property type="nucleotide sequence ID" value="NZ_CP025544.1"/>
</dbReference>
<gene>
    <name evidence="1" type="ORF">C0J27_01015</name>
</gene>
<name>A0A345ZAL3_9BACT</name>
<dbReference type="KEGG" id="cdes:C0J27_01015"/>
<sequence length="148" mass="17308">MTKNNSMNVIKKIKKISLVVVVFLATKSLQSMHELSCCEKMTDSVIKFFEDPSLAHDYMNTLQHDLKTYTAIHKDNPSKYNSQNIAYIMWQRSRFEKLSSTYSCQMSKKIIIEEMIHGNHRADEFVKKLIWDKTTNGDYVACPYKKNN</sequence>
<dbReference type="AlphaFoldDB" id="A0A345ZAL3"/>
<accession>A0A345ZAL3</accession>
<proteinExistence type="predicted"/>
<organism evidence="1 2">
    <name type="scientific">Candidatus Chromulinivorax destructor</name>
    <dbReference type="NCBI Taxonomy" id="2066483"/>
    <lineage>
        <taxon>Bacteria</taxon>
        <taxon>Candidatus Babelota</taxon>
        <taxon>Candidatus Babeliae</taxon>
        <taxon>Candidatus Babeliales</taxon>
        <taxon>Candidatus Chromulinivoraceae</taxon>
        <taxon>Candidatus Chromulinivorax</taxon>
    </lineage>
</organism>
<evidence type="ECO:0000313" key="1">
    <source>
        <dbReference type="EMBL" id="AXK60330.1"/>
    </source>
</evidence>
<reference evidence="1 2" key="1">
    <citation type="submission" date="2017-12" db="EMBL/GenBank/DDBJ databases">
        <title>Chromulinavorax destructans is a abundant pathogen of dominant heterotrophic picoflagllates.</title>
        <authorList>
            <person name="Deeg C.M."/>
            <person name="Zimmer M."/>
            <person name="Suttle C.A."/>
        </authorList>
    </citation>
    <scope>NUCLEOTIDE SEQUENCE [LARGE SCALE GENOMIC DNA]</scope>
    <source>
        <strain evidence="1 2">SeV1</strain>
    </source>
</reference>
<keyword evidence="2" id="KW-1185">Reference proteome</keyword>
<protein>
    <submittedName>
        <fullName evidence="1">Uncharacterized protein</fullName>
    </submittedName>
</protein>
<dbReference type="EMBL" id="CP025544">
    <property type="protein sequence ID" value="AXK60330.1"/>
    <property type="molecule type" value="Genomic_DNA"/>
</dbReference>
<evidence type="ECO:0000313" key="2">
    <source>
        <dbReference type="Proteomes" id="UP000254834"/>
    </source>
</evidence>